<feature type="domain" description="Disease resistance R13L4/SHOC-2-like LRR" evidence="2">
    <location>
        <begin position="2"/>
        <end position="239"/>
    </location>
</feature>
<accession>A0ABD2YFQ8</accession>
<dbReference type="AlphaFoldDB" id="A0ABD2YFQ8"/>
<protein>
    <recommendedName>
        <fullName evidence="2">Disease resistance R13L4/SHOC-2-like LRR domain-containing protein</fullName>
    </recommendedName>
</protein>
<dbReference type="PANTHER" id="PTHR15140">
    <property type="entry name" value="TUBULIN-SPECIFIC CHAPERONE E"/>
    <property type="match status" value="1"/>
</dbReference>
<keyword evidence="1" id="KW-0677">Repeat</keyword>
<name>A0ABD2YFQ8_9GENT</name>
<organism evidence="3 4">
    <name type="scientific">Cinchona calisaya</name>
    <dbReference type="NCBI Taxonomy" id="153742"/>
    <lineage>
        <taxon>Eukaryota</taxon>
        <taxon>Viridiplantae</taxon>
        <taxon>Streptophyta</taxon>
        <taxon>Embryophyta</taxon>
        <taxon>Tracheophyta</taxon>
        <taxon>Spermatophyta</taxon>
        <taxon>Magnoliopsida</taxon>
        <taxon>eudicotyledons</taxon>
        <taxon>Gunneridae</taxon>
        <taxon>Pentapetalae</taxon>
        <taxon>asterids</taxon>
        <taxon>lamiids</taxon>
        <taxon>Gentianales</taxon>
        <taxon>Rubiaceae</taxon>
        <taxon>Cinchonoideae</taxon>
        <taxon>Cinchoneae</taxon>
        <taxon>Cinchona</taxon>
    </lineage>
</organism>
<comment type="caution">
    <text evidence="3">The sequence shown here is derived from an EMBL/GenBank/DDBJ whole genome shotgun (WGS) entry which is preliminary data.</text>
</comment>
<dbReference type="SUPFAM" id="SSF52058">
    <property type="entry name" value="L domain-like"/>
    <property type="match status" value="1"/>
</dbReference>
<evidence type="ECO:0000259" key="2">
    <source>
        <dbReference type="Pfam" id="PF23598"/>
    </source>
</evidence>
<dbReference type="InterPro" id="IPR055414">
    <property type="entry name" value="LRR_R13L4/SHOC2-like"/>
</dbReference>
<evidence type="ECO:0000313" key="4">
    <source>
        <dbReference type="Proteomes" id="UP001630127"/>
    </source>
</evidence>
<dbReference type="InterPro" id="IPR032675">
    <property type="entry name" value="LRR_dom_sf"/>
</dbReference>
<evidence type="ECO:0000256" key="1">
    <source>
        <dbReference type="ARBA" id="ARBA00022737"/>
    </source>
</evidence>
<sequence>MKRLRYLYLPDSVKESKEKVQVNGLSELEILDGSIKSSAYEIAHLHELTNLRSLKAAVADNESLCAIIDHLIKNGKNLQETSLTIEDSVSFSSEQQGSADDSALLRKILGCGNLHILIFRGVKICQFLPCDDHNFRQSLVQLELRGTEIDQDPMETLGKLPQLRSLLLLPGSYMGKELICHELGFPRLEKLWLVELPNLCCWRVDKGGMANLSSLLIYGCHELEMIPDGLKHVAGLKELYIKAMPTTFVRRIKVVYGRQGEDFDKIQHIPSIEIAADYD</sequence>
<gene>
    <name evidence="3" type="ORF">ACH5RR_031599</name>
</gene>
<dbReference type="PANTHER" id="PTHR15140:SF37">
    <property type="entry name" value="UBIQUITIN-LIKE DOMAIN-CONTAINING PROTEIN"/>
    <property type="match status" value="1"/>
</dbReference>
<dbReference type="Pfam" id="PF23598">
    <property type="entry name" value="LRR_14"/>
    <property type="match status" value="1"/>
</dbReference>
<dbReference type="Proteomes" id="UP001630127">
    <property type="component" value="Unassembled WGS sequence"/>
</dbReference>
<proteinExistence type="predicted"/>
<dbReference type="EMBL" id="JBJUIK010000013">
    <property type="protein sequence ID" value="KAL3506217.1"/>
    <property type="molecule type" value="Genomic_DNA"/>
</dbReference>
<evidence type="ECO:0000313" key="3">
    <source>
        <dbReference type="EMBL" id="KAL3506217.1"/>
    </source>
</evidence>
<dbReference type="Gene3D" id="3.80.10.10">
    <property type="entry name" value="Ribonuclease Inhibitor"/>
    <property type="match status" value="1"/>
</dbReference>
<keyword evidence="4" id="KW-1185">Reference proteome</keyword>
<reference evidence="3 4" key="1">
    <citation type="submission" date="2024-11" db="EMBL/GenBank/DDBJ databases">
        <title>A near-complete genome assembly of Cinchona calisaya.</title>
        <authorList>
            <person name="Lian D.C."/>
            <person name="Zhao X.W."/>
            <person name="Wei L."/>
        </authorList>
    </citation>
    <scope>NUCLEOTIDE SEQUENCE [LARGE SCALE GENOMIC DNA]</scope>
    <source>
        <tissue evidence="3">Nenye</tissue>
    </source>
</reference>